<evidence type="ECO:0000313" key="1">
    <source>
        <dbReference type="EMBL" id="OXE34082.1"/>
    </source>
</evidence>
<dbReference type="AlphaFoldDB" id="A0A227JGF8"/>
<organism evidence="1 2">
    <name type="scientific">Vibrio parahaemolyticus</name>
    <dbReference type="NCBI Taxonomy" id="670"/>
    <lineage>
        <taxon>Bacteria</taxon>
        <taxon>Pseudomonadati</taxon>
        <taxon>Pseudomonadota</taxon>
        <taxon>Gammaproteobacteria</taxon>
        <taxon>Vibrionales</taxon>
        <taxon>Vibrionaceae</taxon>
        <taxon>Vibrio</taxon>
    </lineage>
</organism>
<reference evidence="1 2" key="1">
    <citation type="journal article" date="2017" name="Appl. Environ. Microbiol.">
        <title>Parallel evolution of two clades of a major Atlantic endemic Vibrio parahaemolyticus pathogen lineage by independent acquisition of related pathogenicity islands.</title>
        <authorList>
            <person name="Xu F."/>
            <person name="Gonzalez-Escalona N."/>
            <person name="Drees K.P."/>
            <person name="Sebra R.P."/>
            <person name="Cooper V.S."/>
            <person name="Jones S.H."/>
            <person name="Whistler C.A."/>
        </authorList>
    </citation>
    <scope>NUCLEOTIDE SEQUENCE [LARGE SCALE GENOMIC DNA]</scope>
    <source>
        <strain evidence="1 2">MAVP-3</strain>
    </source>
</reference>
<gene>
    <name evidence="1" type="ORF">CA163_04110</name>
</gene>
<dbReference type="Proteomes" id="UP000214596">
    <property type="component" value="Unassembled WGS sequence"/>
</dbReference>
<sequence length="65" mass="7695">MNNDFTFAIKSIRFDENYQPSDNTRITTNFANLARGNYRRENLRNALRMIDNRFNALAHWDNAQG</sequence>
<comment type="caution">
    <text evidence="1">The sequence shown here is derived from an EMBL/GenBank/DDBJ whole genome shotgun (WGS) entry which is preliminary data.</text>
</comment>
<accession>A0A227JGF8</accession>
<name>A0A227JGF8_VIBPH</name>
<proteinExistence type="predicted"/>
<evidence type="ECO:0008006" key="3">
    <source>
        <dbReference type="Google" id="ProtNLM"/>
    </source>
</evidence>
<feature type="non-terminal residue" evidence="1">
    <location>
        <position position="65"/>
    </location>
</feature>
<evidence type="ECO:0000313" key="2">
    <source>
        <dbReference type="Proteomes" id="UP000214596"/>
    </source>
</evidence>
<dbReference type="EMBL" id="NIXT01000134">
    <property type="protein sequence ID" value="OXE34082.1"/>
    <property type="molecule type" value="Genomic_DNA"/>
</dbReference>
<protein>
    <recommendedName>
        <fullName evidence="3">DUF1852 domain-containing protein</fullName>
    </recommendedName>
</protein>
<dbReference type="Pfam" id="PF08908">
    <property type="entry name" value="MesX"/>
    <property type="match status" value="1"/>
</dbReference>
<dbReference type="InterPro" id="IPR015004">
    <property type="entry name" value="MesX"/>
</dbReference>